<name>A0A511UVQ3_9BACI</name>
<comment type="caution">
    <text evidence="6">Lacks conserved residue(s) required for the propagation of feature annotation.</text>
</comment>
<evidence type="ECO:0000256" key="1">
    <source>
        <dbReference type="ARBA" id="ARBA00004651"/>
    </source>
</evidence>
<evidence type="ECO:0000313" key="9">
    <source>
        <dbReference type="Proteomes" id="UP000321491"/>
    </source>
</evidence>
<feature type="domain" description="VTT" evidence="7">
    <location>
        <begin position="52"/>
        <end position="169"/>
    </location>
</feature>
<evidence type="ECO:0000313" key="8">
    <source>
        <dbReference type="EMBL" id="GEN30705.1"/>
    </source>
</evidence>
<evidence type="ECO:0000256" key="4">
    <source>
        <dbReference type="ARBA" id="ARBA00022989"/>
    </source>
</evidence>
<feature type="transmembrane region" description="Helical" evidence="6">
    <location>
        <begin position="70"/>
        <end position="88"/>
    </location>
</feature>
<accession>A0A511UVQ3</accession>
<reference evidence="8 9" key="1">
    <citation type="submission" date="2019-07" db="EMBL/GenBank/DDBJ databases">
        <title>Whole genome shotgun sequence of Cerasibacillus quisquiliarum NBRC 102429.</title>
        <authorList>
            <person name="Hosoyama A."/>
            <person name="Uohara A."/>
            <person name="Ohji S."/>
            <person name="Ichikawa N."/>
        </authorList>
    </citation>
    <scope>NUCLEOTIDE SEQUENCE [LARGE SCALE GENOMIC DNA]</scope>
    <source>
        <strain evidence="8 9">NBRC 102429</strain>
    </source>
</reference>
<dbReference type="Proteomes" id="UP000321491">
    <property type="component" value="Unassembled WGS sequence"/>
</dbReference>
<keyword evidence="4 6" id="KW-1133">Transmembrane helix</keyword>
<evidence type="ECO:0000256" key="5">
    <source>
        <dbReference type="ARBA" id="ARBA00023136"/>
    </source>
</evidence>
<dbReference type="RefSeq" id="WP_146936209.1">
    <property type="nucleotide sequence ID" value="NZ_BJXW01000009.1"/>
</dbReference>
<dbReference type="InterPro" id="IPR015414">
    <property type="entry name" value="TMEM64"/>
</dbReference>
<organism evidence="8 9">
    <name type="scientific">Cerasibacillus quisquiliarum</name>
    <dbReference type="NCBI Taxonomy" id="227865"/>
    <lineage>
        <taxon>Bacteria</taxon>
        <taxon>Bacillati</taxon>
        <taxon>Bacillota</taxon>
        <taxon>Bacilli</taxon>
        <taxon>Bacillales</taxon>
        <taxon>Bacillaceae</taxon>
        <taxon>Cerasibacillus</taxon>
    </lineage>
</organism>
<feature type="transmembrane region" description="Helical" evidence="6">
    <location>
        <begin position="179"/>
        <end position="198"/>
    </location>
</feature>
<gene>
    <name evidence="8" type="primary">yhjE</name>
    <name evidence="8" type="ORF">CQU01_09430</name>
</gene>
<dbReference type="InterPro" id="IPR032816">
    <property type="entry name" value="VTT_dom"/>
</dbReference>
<dbReference type="PANTHER" id="PTHR12677:SF55">
    <property type="entry name" value="UNDECAPRENYL PHOSPHATE TRANSPORTER SAOUHSC_00901-RELATED"/>
    <property type="match status" value="1"/>
</dbReference>
<keyword evidence="2 6" id="KW-1003">Cell membrane</keyword>
<evidence type="ECO:0000256" key="6">
    <source>
        <dbReference type="RuleBase" id="RU366058"/>
    </source>
</evidence>
<feature type="transmembrane region" description="Helical" evidence="6">
    <location>
        <begin position="146"/>
        <end position="167"/>
    </location>
</feature>
<keyword evidence="9" id="KW-1185">Reference proteome</keyword>
<protein>
    <recommendedName>
        <fullName evidence="6">TVP38/TMEM64 family membrane protein</fullName>
    </recommendedName>
</protein>
<comment type="subcellular location">
    <subcellularLocation>
        <location evidence="1 6">Cell membrane</location>
        <topology evidence="1 6">Multi-pass membrane protein</topology>
    </subcellularLocation>
</comment>
<keyword evidence="5 6" id="KW-0472">Membrane</keyword>
<keyword evidence="3 6" id="KW-0812">Transmembrane</keyword>
<evidence type="ECO:0000256" key="2">
    <source>
        <dbReference type="ARBA" id="ARBA00022475"/>
    </source>
</evidence>
<dbReference type="AlphaFoldDB" id="A0A511UVQ3"/>
<sequence length="220" mass="25223">MYVQHIFSDWKQYYDAGQLDQYIVELLEQYESLGPLPGVFLPFIESFFPFLPLFVFVFANAAAYGLLKGFIYSWLGSILGDLTVFMIIRKLGQKKFFKRIRNHKQVYKVTGWVEQHGFGPLFILLSFPFSPSSVINVVSGLSKIKVYQYVLAILLGKAVMIFSMSYVGSSIASFAKNPLKTILVVIFIGLFWTLGKYIEKRLQRKKRFNPTGTTIGDRTH</sequence>
<dbReference type="Pfam" id="PF09335">
    <property type="entry name" value="VTT_dom"/>
    <property type="match status" value="1"/>
</dbReference>
<dbReference type="EMBL" id="BJXW01000009">
    <property type="protein sequence ID" value="GEN30705.1"/>
    <property type="molecule type" value="Genomic_DNA"/>
</dbReference>
<comment type="caution">
    <text evidence="8">The sequence shown here is derived from an EMBL/GenBank/DDBJ whole genome shotgun (WGS) entry which is preliminary data.</text>
</comment>
<proteinExistence type="inferred from homology"/>
<comment type="similarity">
    <text evidence="6">Belongs to the TVP38/TMEM64 family.</text>
</comment>
<dbReference type="OrthoDB" id="1651121at2"/>
<dbReference type="PANTHER" id="PTHR12677">
    <property type="entry name" value="GOLGI APPARATUS MEMBRANE PROTEIN TVP38-RELATED"/>
    <property type="match status" value="1"/>
</dbReference>
<feature type="transmembrane region" description="Helical" evidence="6">
    <location>
        <begin position="39"/>
        <end position="64"/>
    </location>
</feature>
<evidence type="ECO:0000259" key="7">
    <source>
        <dbReference type="Pfam" id="PF09335"/>
    </source>
</evidence>
<dbReference type="GO" id="GO:0005886">
    <property type="term" value="C:plasma membrane"/>
    <property type="evidence" value="ECO:0007669"/>
    <property type="project" value="UniProtKB-SubCell"/>
</dbReference>
<evidence type="ECO:0000256" key="3">
    <source>
        <dbReference type="ARBA" id="ARBA00022692"/>
    </source>
</evidence>